<evidence type="ECO:0000313" key="2">
    <source>
        <dbReference type="EMBL" id="MBE9193296.1"/>
    </source>
</evidence>
<feature type="signal peptide" evidence="1">
    <location>
        <begin position="1"/>
        <end position="23"/>
    </location>
</feature>
<sequence length="144" mass="15879">MLKFVGVVLGAAFVLPFHPLVRADDTQYPIPFQNYLSQLARESDWIREEPGNKHYHFISSAPTGRLIALSNTTCRDFRLGRTYQTIKAGVIASSNSMFPADVIAKLGTEGVGRFADVAIKSAVNNNCSQFSSSLPQLNYVLPQE</sequence>
<proteinExistence type="predicted"/>
<feature type="chain" id="PRO_5047013871" evidence="1">
    <location>
        <begin position="24"/>
        <end position="144"/>
    </location>
</feature>
<keyword evidence="3" id="KW-1185">Reference proteome</keyword>
<comment type="caution">
    <text evidence="2">The sequence shown here is derived from an EMBL/GenBank/DDBJ whole genome shotgun (WGS) entry which is preliminary data.</text>
</comment>
<evidence type="ECO:0000256" key="1">
    <source>
        <dbReference type="SAM" id="SignalP"/>
    </source>
</evidence>
<reference evidence="2 3" key="1">
    <citation type="submission" date="2020-10" db="EMBL/GenBank/DDBJ databases">
        <authorList>
            <person name="Castelo-Branco R."/>
            <person name="Eusebio N."/>
            <person name="Adriana R."/>
            <person name="Vieira A."/>
            <person name="Brugerolle De Fraissinette N."/>
            <person name="Rezende De Castro R."/>
            <person name="Schneider M.P."/>
            <person name="Vasconcelos V."/>
            <person name="Leao P.N."/>
        </authorList>
    </citation>
    <scope>NUCLEOTIDE SEQUENCE [LARGE SCALE GENOMIC DNA]</scope>
    <source>
        <strain evidence="2 3">LEGE 06123</strain>
    </source>
</reference>
<accession>A0ABR9UYD3</accession>
<dbReference type="RefSeq" id="WP_193934685.1">
    <property type="nucleotide sequence ID" value="NZ_CAWPMZ010000135.1"/>
</dbReference>
<dbReference type="EMBL" id="JADEWN010000086">
    <property type="protein sequence ID" value="MBE9193296.1"/>
    <property type="molecule type" value="Genomic_DNA"/>
</dbReference>
<keyword evidence="1" id="KW-0732">Signal</keyword>
<evidence type="ECO:0000313" key="3">
    <source>
        <dbReference type="Proteomes" id="UP000651156"/>
    </source>
</evidence>
<organism evidence="2 3">
    <name type="scientific">Gloeocapsopsis crepidinum LEGE 06123</name>
    <dbReference type="NCBI Taxonomy" id="588587"/>
    <lineage>
        <taxon>Bacteria</taxon>
        <taxon>Bacillati</taxon>
        <taxon>Cyanobacteriota</taxon>
        <taxon>Cyanophyceae</taxon>
        <taxon>Oscillatoriophycideae</taxon>
        <taxon>Chroococcales</taxon>
        <taxon>Chroococcaceae</taxon>
        <taxon>Gloeocapsopsis</taxon>
    </lineage>
</organism>
<protein>
    <submittedName>
        <fullName evidence="2">Uncharacterized protein</fullName>
    </submittedName>
</protein>
<name>A0ABR9UYD3_9CHRO</name>
<gene>
    <name evidence="2" type="ORF">IQ230_23715</name>
</gene>
<dbReference type="Proteomes" id="UP000651156">
    <property type="component" value="Unassembled WGS sequence"/>
</dbReference>